<dbReference type="GO" id="GO:0003676">
    <property type="term" value="F:nucleic acid binding"/>
    <property type="evidence" value="ECO:0007669"/>
    <property type="project" value="InterPro"/>
</dbReference>
<organism evidence="2 3">
    <name type="scientific">Aerophobetes bacterium</name>
    <dbReference type="NCBI Taxonomy" id="2030807"/>
    <lineage>
        <taxon>Bacteria</taxon>
        <taxon>Candidatus Aerophobota</taxon>
    </lineage>
</organism>
<dbReference type="Proteomes" id="UP000320679">
    <property type="component" value="Unassembled WGS sequence"/>
</dbReference>
<dbReference type="SUPFAM" id="SSF53098">
    <property type="entry name" value="Ribonuclease H-like"/>
    <property type="match status" value="1"/>
</dbReference>
<dbReference type="InterPro" id="IPR050900">
    <property type="entry name" value="Transposase_IS3/IS150/IS904"/>
</dbReference>
<accession>A0A523URP8</accession>
<dbReference type="PROSITE" id="PS50994">
    <property type="entry name" value="INTEGRASE"/>
    <property type="match status" value="1"/>
</dbReference>
<name>A0A523URP8_UNCAE</name>
<dbReference type="InterPro" id="IPR001584">
    <property type="entry name" value="Integrase_cat-core"/>
</dbReference>
<dbReference type="NCBIfam" id="NF033516">
    <property type="entry name" value="transpos_IS3"/>
    <property type="match status" value="1"/>
</dbReference>
<dbReference type="EMBL" id="SOJK01000185">
    <property type="protein sequence ID" value="TET45059.1"/>
    <property type="molecule type" value="Genomic_DNA"/>
</dbReference>
<dbReference type="PANTHER" id="PTHR46889:SF7">
    <property type="entry name" value="TRANSPOSASE FOR INSERTION SEQUENCE ELEMENT IS904"/>
    <property type="match status" value="1"/>
</dbReference>
<dbReference type="InterPro" id="IPR036397">
    <property type="entry name" value="RNaseH_sf"/>
</dbReference>
<reference evidence="2 3" key="1">
    <citation type="submission" date="2019-03" db="EMBL/GenBank/DDBJ databases">
        <title>Metabolic potential of uncultured bacteria and archaea associated with petroleum seepage in deep-sea sediments.</title>
        <authorList>
            <person name="Dong X."/>
            <person name="Hubert C."/>
        </authorList>
    </citation>
    <scope>NUCLEOTIDE SEQUENCE [LARGE SCALE GENOMIC DNA]</scope>
    <source>
        <strain evidence="2">E29_bin78</strain>
    </source>
</reference>
<proteinExistence type="predicted"/>
<dbReference type="Pfam" id="PF13276">
    <property type="entry name" value="HTH_21"/>
    <property type="match status" value="1"/>
</dbReference>
<dbReference type="GO" id="GO:0015074">
    <property type="term" value="P:DNA integration"/>
    <property type="evidence" value="ECO:0007669"/>
    <property type="project" value="InterPro"/>
</dbReference>
<comment type="caution">
    <text evidence="2">The sequence shown here is derived from an EMBL/GenBank/DDBJ whole genome shotgun (WGS) entry which is preliminary data.</text>
</comment>
<dbReference type="Gene3D" id="3.30.420.10">
    <property type="entry name" value="Ribonuclease H-like superfamily/Ribonuclease H"/>
    <property type="match status" value="1"/>
</dbReference>
<evidence type="ECO:0000313" key="2">
    <source>
        <dbReference type="EMBL" id="TET45059.1"/>
    </source>
</evidence>
<dbReference type="InterPro" id="IPR025948">
    <property type="entry name" value="HTH-like_dom"/>
</dbReference>
<dbReference type="InterPro" id="IPR012337">
    <property type="entry name" value="RNaseH-like_sf"/>
</dbReference>
<protein>
    <submittedName>
        <fullName evidence="2">IS3 family transposase</fullName>
    </submittedName>
</protein>
<sequence>MHSNLKRLGSVTRGCQIVGIPRSTYYYKPKGKKSPDMDLAEKIEEIALDFPSYGYRRITAELKRRGLKVNHKRVLRLMRDKNLLCRAQKTFKATTDSSHGLTKYPNLIDDLVPYRTDQLWHADITYIRIANSFVYLSALIDGFSRKVVGYGLGRTLSADLAMAALLDAISKRGTDNLIHHSDQGIQYCSYDYVKILKDYRISISMSGKANPYDNAKIESFFRTLKVEEVYMFEYETYVEVLKRIPYFIEEVYNRKRLHSSLGYIPPEEFENINNEKMKGNESHQLILTN</sequence>
<dbReference type="PANTHER" id="PTHR46889">
    <property type="entry name" value="TRANSPOSASE INSF FOR INSERTION SEQUENCE IS3B-RELATED"/>
    <property type="match status" value="1"/>
</dbReference>
<dbReference type="Pfam" id="PF13333">
    <property type="entry name" value="rve_2"/>
    <property type="match status" value="1"/>
</dbReference>
<dbReference type="InterPro" id="IPR048020">
    <property type="entry name" value="Transpos_IS3"/>
</dbReference>
<evidence type="ECO:0000313" key="3">
    <source>
        <dbReference type="Proteomes" id="UP000320679"/>
    </source>
</evidence>
<feature type="domain" description="Integrase catalytic" evidence="1">
    <location>
        <begin position="109"/>
        <end position="273"/>
    </location>
</feature>
<dbReference type="Pfam" id="PF00665">
    <property type="entry name" value="rve"/>
    <property type="match status" value="1"/>
</dbReference>
<dbReference type="AlphaFoldDB" id="A0A523URP8"/>
<gene>
    <name evidence="2" type="ORF">E3J59_04275</name>
</gene>
<evidence type="ECO:0000259" key="1">
    <source>
        <dbReference type="PROSITE" id="PS50994"/>
    </source>
</evidence>